<accession>A0A4R0ID30</accession>
<dbReference type="EMBL" id="SJKC01000010">
    <property type="protein sequence ID" value="TCC29066.1"/>
    <property type="molecule type" value="Genomic_DNA"/>
</dbReference>
<protein>
    <submittedName>
        <fullName evidence="8">Very short patch repair endonuclease</fullName>
    </submittedName>
</protein>
<sequence length="164" mass="18827">MNSERRQLRAVSSARGSETRKARSYGDSPTTPGRSRNMQAIRRTNTKPEVELRSALHRSGYRFRKDLSIQTSSRRVRPDIVFTARKVAVFVDGCFWHCCPAHGRQPTVNTGYWSPKLQRNVERDRLADSALRHDGWRVIRIWEHEQLEAAICKVVAALDGSRPN</sequence>
<keyword evidence="3" id="KW-0227">DNA damage</keyword>
<evidence type="ECO:0000256" key="2">
    <source>
        <dbReference type="ARBA" id="ARBA00022759"/>
    </source>
</evidence>
<proteinExistence type="inferred from homology"/>
<evidence type="ECO:0000256" key="6">
    <source>
        <dbReference type="ARBA" id="ARBA00029466"/>
    </source>
</evidence>
<dbReference type="Proteomes" id="UP000294225">
    <property type="component" value="Unassembled WGS sequence"/>
</dbReference>
<dbReference type="NCBIfam" id="TIGR00632">
    <property type="entry name" value="vsr"/>
    <property type="match status" value="1"/>
</dbReference>
<dbReference type="AlphaFoldDB" id="A0A4R0ID30"/>
<evidence type="ECO:0000256" key="3">
    <source>
        <dbReference type="ARBA" id="ARBA00022763"/>
    </source>
</evidence>
<dbReference type="GO" id="GO:0006298">
    <property type="term" value="P:mismatch repair"/>
    <property type="evidence" value="ECO:0007669"/>
    <property type="project" value="InterPro"/>
</dbReference>
<dbReference type="Pfam" id="PF03852">
    <property type="entry name" value="Vsr"/>
    <property type="match status" value="1"/>
</dbReference>
<reference evidence="8 9" key="1">
    <citation type="submission" date="2019-02" db="EMBL/GenBank/DDBJ databases">
        <title>Kribbella capetownensis sp. nov. and Kribbella speibonae sp. nov., isolated from soil.</title>
        <authorList>
            <person name="Curtis S.M."/>
            <person name="Norton I."/>
            <person name="Everest G.J."/>
            <person name="Meyers P.R."/>
        </authorList>
    </citation>
    <scope>NUCLEOTIDE SEQUENCE [LARGE SCALE GENOMIC DNA]</scope>
    <source>
        <strain evidence="8 9">YM55</strain>
    </source>
</reference>
<dbReference type="RefSeq" id="WP_131500451.1">
    <property type="nucleotide sequence ID" value="NZ_SJKC01000010.1"/>
</dbReference>
<keyword evidence="5" id="KW-0234">DNA repair</keyword>
<evidence type="ECO:0000256" key="4">
    <source>
        <dbReference type="ARBA" id="ARBA00022801"/>
    </source>
</evidence>
<evidence type="ECO:0000256" key="1">
    <source>
        <dbReference type="ARBA" id="ARBA00022722"/>
    </source>
</evidence>
<organism evidence="8 9">
    <name type="scientific">Kribbella speibonae</name>
    <dbReference type="NCBI Taxonomy" id="1572660"/>
    <lineage>
        <taxon>Bacteria</taxon>
        <taxon>Bacillati</taxon>
        <taxon>Actinomycetota</taxon>
        <taxon>Actinomycetes</taxon>
        <taxon>Propionibacteriales</taxon>
        <taxon>Kribbellaceae</taxon>
        <taxon>Kribbella</taxon>
    </lineage>
</organism>
<dbReference type="Gene3D" id="3.40.960.10">
    <property type="entry name" value="VSR Endonuclease"/>
    <property type="match status" value="1"/>
</dbReference>
<evidence type="ECO:0000313" key="9">
    <source>
        <dbReference type="Proteomes" id="UP000294225"/>
    </source>
</evidence>
<feature type="compositionally biased region" description="Polar residues" evidence="7">
    <location>
        <begin position="27"/>
        <end position="38"/>
    </location>
</feature>
<name>A0A4R0ID30_9ACTN</name>
<dbReference type="SUPFAM" id="SSF52980">
    <property type="entry name" value="Restriction endonuclease-like"/>
    <property type="match status" value="1"/>
</dbReference>
<comment type="caution">
    <text evidence="8">The sequence shown here is derived from an EMBL/GenBank/DDBJ whole genome shotgun (WGS) entry which is preliminary data.</text>
</comment>
<evidence type="ECO:0000256" key="7">
    <source>
        <dbReference type="SAM" id="MobiDB-lite"/>
    </source>
</evidence>
<dbReference type="InterPro" id="IPR004603">
    <property type="entry name" value="DNA_mismatch_endonuc_vsr"/>
</dbReference>
<keyword evidence="4" id="KW-0378">Hydrolase</keyword>
<keyword evidence="1" id="KW-0540">Nuclease</keyword>
<keyword evidence="2 8" id="KW-0255">Endonuclease</keyword>
<gene>
    <name evidence="8" type="ORF">E0H92_43615</name>
</gene>
<dbReference type="GO" id="GO:0016787">
    <property type="term" value="F:hydrolase activity"/>
    <property type="evidence" value="ECO:0007669"/>
    <property type="project" value="UniProtKB-KW"/>
</dbReference>
<dbReference type="InterPro" id="IPR011335">
    <property type="entry name" value="Restrct_endonuc-II-like"/>
</dbReference>
<dbReference type="GO" id="GO:0004519">
    <property type="term" value="F:endonuclease activity"/>
    <property type="evidence" value="ECO:0007669"/>
    <property type="project" value="UniProtKB-KW"/>
</dbReference>
<dbReference type="CDD" id="cd00221">
    <property type="entry name" value="Vsr"/>
    <property type="match status" value="1"/>
</dbReference>
<feature type="region of interest" description="Disordered" evidence="7">
    <location>
        <begin position="1"/>
        <end position="46"/>
    </location>
</feature>
<comment type="similarity">
    <text evidence="6">Belongs to the Vsr family.</text>
</comment>
<evidence type="ECO:0000313" key="8">
    <source>
        <dbReference type="EMBL" id="TCC29066.1"/>
    </source>
</evidence>
<evidence type="ECO:0000256" key="5">
    <source>
        <dbReference type="ARBA" id="ARBA00023204"/>
    </source>
</evidence>